<gene>
    <name evidence="2" type="ORF">SAMN05444337_2562</name>
</gene>
<proteinExistence type="predicted"/>
<dbReference type="STRING" id="683124.SAMN05444337_2562"/>
<keyword evidence="3" id="KW-1185">Reference proteome</keyword>
<evidence type="ECO:0000313" key="2">
    <source>
        <dbReference type="EMBL" id="SHJ76169.1"/>
    </source>
</evidence>
<dbReference type="RefSeq" id="WP_072785726.1">
    <property type="nucleotide sequence ID" value="NZ_CP045292.1"/>
</dbReference>
<sequence length="62" mass="7414">MFSTGQLYFAIFFVIVFIIAMIFVYKKDLKEMKNQYNKTYLILIGFLSFIALLFVIKIFIKD</sequence>
<dbReference type="Proteomes" id="UP000184232">
    <property type="component" value="Unassembled WGS sequence"/>
</dbReference>
<dbReference type="AlphaFoldDB" id="A0A1M6LYA5"/>
<keyword evidence="1" id="KW-0472">Membrane</keyword>
<keyword evidence="1" id="KW-0812">Transmembrane</keyword>
<evidence type="ECO:0000313" key="3">
    <source>
        <dbReference type="Proteomes" id="UP000184232"/>
    </source>
</evidence>
<reference evidence="2 3" key="1">
    <citation type="submission" date="2016-11" db="EMBL/GenBank/DDBJ databases">
        <authorList>
            <person name="Jaros S."/>
            <person name="Januszkiewicz K."/>
            <person name="Wedrychowicz H."/>
        </authorList>
    </citation>
    <scope>NUCLEOTIDE SEQUENCE [LARGE SCALE GENOMIC DNA]</scope>
    <source>
        <strain evidence="2 3">DSM 22807</strain>
    </source>
</reference>
<feature type="transmembrane region" description="Helical" evidence="1">
    <location>
        <begin position="40"/>
        <end position="60"/>
    </location>
</feature>
<dbReference type="EMBL" id="FQZH01000006">
    <property type="protein sequence ID" value="SHJ76169.1"/>
    <property type="molecule type" value="Genomic_DNA"/>
</dbReference>
<evidence type="ECO:0000256" key="1">
    <source>
        <dbReference type="SAM" id="Phobius"/>
    </source>
</evidence>
<organism evidence="2 3">
    <name type="scientific">Flavobacterium haoranii</name>
    <dbReference type="NCBI Taxonomy" id="683124"/>
    <lineage>
        <taxon>Bacteria</taxon>
        <taxon>Pseudomonadati</taxon>
        <taxon>Bacteroidota</taxon>
        <taxon>Flavobacteriia</taxon>
        <taxon>Flavobacteriales</taxon>
        <taxon>Flavobacteriaceae</taxon>
        <taxon>Flavobacterium</taxon>
    </lineage>
</organism>
<accession>A0A1M6LYA5</accession>
<feature type="transmembrane region" description="Helical" evidence="1">
    <location>
        <begin position="6"/>
        <end position="25"/>
    </location>
</feature>
<name>A0A1M6LYA5_9FLAO</name>
<keyword evidence="1" id="KW-1133">Transmembrane helix</keyword>
<protein>
    <submittedName>
        <fullName evidence="2">Uncharacterized protein</fullName>
    </submittedName>
</protein>
<dbReference type="OrthoDB" id="1179726at2"/>